<reference evidence="3 4" key="1">
    <citation type="submission" date="2024-11" db="EMBL/GenBank/DDBJ databases">
        <title>Adaptive evolution of stress response genes in parasites aligns with host niche diversity.</title>
        <authorList>
            <person name="Hahn C."/>
            <person name="Resl P."/>
        </authorList>
    </citation>
    <scope>NUCLEOTIDE SEQUENCE [LARGE SCALE GENOMIC DNA]</scope>
    <source>
        <strain evidence="3">EGGRZ-B1_66</strain>
        <tissue evidence="3">Body</tissue>
    </source>
</reference>
<feature type="region of interest" description="Disordered" evidence="1">
    <location>
        <begin position="48"/>
        <end position="86"/>
    </location>
</feature>
<protein>
    <submittedName>
        <fullName evidence="3">Niemann-Pick disease type C1</fullName>
    </submittedName>
</protein>
<dbReference type="SUPFAM" id="SSF82866">
    <property type="entry name" value="Multidrug efflux transporter AcrB transmembrane domain"/>
    <property type="match status" value="1"/>
</dbReference>
<evidence type="ECO:0000313" key="4">
    <source>
        <dbReference type="Proteomes" id="UP001626550"/>
    </source>
</evidence>
<organism evidence="3 4">
    <name type="scientific">Cichlidogyrus casuarinus</name>
    <dbReference type="NCBI Taxonomy" id="1844966"/>
    <lineage>
        <taxon>Eukaryota</taxon>
        <taxon>Metazoa</taxon>
        <taxon>Spiralia</taxon>
        <taxon>Lophotrochozoa</taxon>
        <taxon>Platyhelminthes</taxon>
        <taxon>Monogenea</taxon>
        <taxon>Monopisthocotylea</taxon>
        <taxon>Dactylogyridea</taxon>
        <taxon>Ancyrocephalidae</taxon>
        <taxon>Cichlidogyrus</taxon>
    </lineage>
</organism>
<feature type="compositionally biased region" description="Polar residues" evidence="1">
    <location>
        <begin position="63"/>
        <end position="72"/>
    </location>
</feature>
<dbReference type="Proteomes" id="UP001626550">
    <property type="component" value="Unassembled WGS sequence"/>
</dbReference>
<keyword evidence="2" id="KW-0812">Transmembrane</keyword>
<accession>A0ABD2QF58</accession>
<keyword evidence="2" id="KW-0472">Membrane</keyword>
<gene>
    <name evidence="3" type="primary">NPC1L1</name>
    <name evidence="3" type="ORF">Ciccas_003167</name>
</gene>
<feature type="transmembrane region" description="Helical" evidence="2">
    <location>
        <begin position="408"/>
        <end position="429"/>
    </location>
</feature>
<dbReference type="AlphaFoldDB" id="A0ABD2QF58"/>
<name>A0ABD2QF58_9PLAT</name>
<keyword evidence="2" id="KW-1133">Transmembrane helix</keyword>
<sequence length="617" mass="69136">MVTWPSGVYDQLLTWMRLAEIGKMILYRRVVSFDVNFEHEAEVLHIWPEDEPRTNGNGGPIPQVTSPSSDSFMQPDPTWIRDEPKKKKKRSRPWLYQLVSKVLAPAILSSFMRPVILCAMVFWACFCLAVIPNGLVTGLDQRLSMPLDSYMLNYFEALSTVLKIGPPVYFVVTGGHNFTDFAGQNQVCGVAGCDKQSLVNTIAYASLIPDCSRLVSAPMSWFDDYISWLASTSNNYHCCRLQKKNDSLFCPAQAPDSECIACPVQWIRPQNSTTKRPHPDDFSRYLPFFLDENPSEICPKGGRAAYRVGVKLKQKEYSSTSSQMLNLPSPQSEVAASYFMTYHTTLKEPADFVDAVRQARNVADRLNMAWTNRKFYDHPSGHVENNMVYPYSVFYVFYEQYLNQEAEAALQLGVCFVAISVITLIVLGLDLLATLIVFLGVAQILLSVLAVMVFWGITLNALSLVNLVVCVGIGVEFCIHIVRAYTVSLERTRVERAKSALASMGSSVLRGITLTKLGGIIVLAFSKSRLFQIFYFRMYLIMVISGAIVGLIFIPIILSYIGPSVNAALVVRAHESNDEQAKDKRKKMANQRIVNNTLQDASDINSDEMEGDDDVRI</sequence>
<feature type="transmembrane region" description="Helical" evidence="2">
    <location>
        <begin position="464"/>
        <end position="487"/>
    </location>
</feature>
<evidence type="ECO:0000313" key="3">
    <source>
        <dbReference type="EMBL" id="KAL3318174.1"/>
    </source>
</evidence>
<feature type="transmembrane region" description="Helical" evidence="2">
    <location>
        <begin position="538"/>
        <end position="561"/>
    </location>
</feature>
<feature type="transmembrane region" description="Helical" evidence="2">
    <location>
        <begin position="435"/>
        <end position="457"/>
    </location>
</feature>
<dbReference type="Gene3D" id="1.20.1640.10">
    <property type="entry name" value="Multidrug efflux transporter AcrB transmembrane domain"/>
    <property type="match status" value="1"/>
</dbReference>
<keyword evidence="4" id="KW-1185">Reference proteome</keyword>
<evidence type="ECO:0000256" key="2">
    <source>
        <dbReference type="SAM" id="Phobius"/>
    </source>
</evidence>
<proteinExistence type="predicted"/>
<feature type="transmembrane region" description="Helical" evidence="2">
    <location>
        <begin position="119"/>
        <end position="139"/>
    </location>
</feature>
<dbReference type="EMBL" id="JBJKFK010000279">
    <property type="protein sequence ID" value="KAL3318174.1"/>
    <property type="molecule type" value="Genomic_DNA"/>
</dbReference>
<evidence type="ECO:0000256" key="1">
    <source>
        <dbReference type="SAM" id="MobiDB-lite"/>
    </source>
</evidence>
<feature type="transmembrane region" description="Helical" evidence="2">
    <location>
        <begin position="507"/>
        <end position="526"/>
    </location>
</feature>
<dbReference type="PANTHER" id="PTHR45727:SF2">
    <property type="entry name" value="NPC INTRACELLULAR CHOLESTEROL TRANSPORTER 1"/>
    <property type="match status" value="1"/>
</dbReference>
<dbReference type="PANTHER" id="PTHR45727">
    <property type="entry name" value="NPC INTRACELLULAR CHOLESTEROL TRANSPORTER 1"/>
    <property type="match status" value="1"/>
</dbReference>
<comment type="caution">
    <text evidence="3">The sequence shown here is derived from an EMBL/GenBank/DDBJ whole genome shotgun (WGS) entry which is preliminary data.</text>
</comment>